<evidence type="ECO:0000256" key="1">
    <source>
        <dbReference type="SAM" id="SignalP"/>
    </source>
</evidence>
<feature type="domain" description="Carboxymuconolactone decarboxylase-like" evidence="2">
    <location>
        <begin position="157"/>
        <end position="240"/>
    </location>
</feature>
<feature type="chain" id="PRO_5026991869" evidence="1">
    <location>
        <begin position="24"/>
        <end position="382"/>
    </location>
</feature>
<proteinExistence type="predicted"/>
<dbReference type="GO" id="GO:0051920">
    <property type="term" value="F:peroxiredoxin activity"/>
    <property type="evidence" value="ECO:0007669"/>
    <property type="project" value="InterPro"/>
</dbReference>
<dbReference type="InterPro" id="IPR029032">
    <property type="entry name" value="AhpD-like"/>
</dbReference>
<evidence type="ECO:0000313" key="5">
    <source>
        <dbReference type="Proteomes" id="UP000502756"/>
    </source>
</evidence>
<dbReference type="PANTHER" id="PTHR43698:SF1">
    <property type="entry name" value="BLL4564 PROTEIN"/>
    <property type="match status" value="1"/>
</dbReference>
<feature type="signal peptide" evidence="1">
    <location>
        <begin position="1"/>
        <end position="23"/>
    </location>
</feature>
<dbReference type="Gene3D" id="2.60.120.10">
    <property type="entry name" value="Jelly Rolls"/>
    <property type="match status" value="1"/>
</dbReference>
<evidence type="ECO:0000313" key="4">
    <source>
        <dbReference type="EMBL" id="QJW89572.1"/>
    </source>
</evidence>
<gene>
    <name evidence="4" type="ORF">HNV11_09355</name>
</gene>
<accession>A0A6M5Y9R3</accession>
<dbReference type="SUPFAM" id="SSF69118">
    <property type="entry name" value="AhpD-like"/>
    <property type="match status" value="1"/>
</dbReference>
<feature type="domain" description="Carboxymuconolactone decarboxylase-like" evidence="2">
    <location>
        <begin position="36"/>
        <end position="101"/>
    </location>
</feature>
<dbReference type="AlphaFoldDB" id="A0A6M5Y9R3"/>
<dbReference type="KEGG" id="stae:HNV11_09355"/>
<dbReference type="InterPro" id="IPR011051">
    <property type="entry name" value="RmlC_Cupin_sf"/>
</dbReference>
<dbReference type="RefSeq" id="WP_171739411.1">
    <property type="nucleotide sequence ID" value="NZ_CP053435.1"/>
</dbReference>
<evidence type="ECO:0000259" key="3">
    <source>
        <dbReference type="Pfam" id="PF07883"/>
    </source>
</evidence>
<dbReference type="Proteomes" id="UP000502756">
    <property type="component" value="Chromosome"/>
</dbReference>
<name>A0A6M5Y9R3_9BACT</name>
<dbReference type="EMBL" id="CP053435">
    <property type="protein sequence ID" value="QJW89572.1"/>
    <property type="molecule type" value="Genomic_DNA"/>
</dbReference>
<dbReference type="InterPro" id="IPR047263">
    <property type="entry name" value="HNL-like_cupin"/>
</dbReference>
<dbReference type="InterPro" id="IPR003779">
    <property type="entry name" value="CMD-like"/>
</dbReference>
<dbReference type="Pfam" id="PF07883">
    <property type="entry name" value="Cupin_2"/>
    <property type="match status" value="1"/>
</dbReference>
<dbReference type="InterPro" id="IPR014710">
    <property type="entry name" value="RmlC-like_jellyroll"/>
</dbReference>
<dbReference type="CDD" id="cd02233">
    <property type="entry name" value="cupin_HNL-like"/>
    <property type="match status" value="1"/>
</dbReference>
<dbReference type="Pfam" id="PF02627">
    <property type="entry name" value="CMD"/>
    <property type="match status" value="2"/>
</dbReference>
<keyword evidence="5" id="KW-1185">Reference proteome</keyword>
<dbReference type="SUPFAM" id="SSF51182">
    <property type="entry name" value="RmlC-like cupins"/>
    <property type="match status" value="1"/>
</dbReference>
<sequence length="382" mass="41694">MTHLKLFFLIGLFAFCSAKSVKAQQPTNAANSLRMEAGQELSAAQQAIVTISAFTAQGNMAQLQNALNTGLDAGLTVNELKEILVQLYAYAGFPRSLNALHSFMDVLKARKQQGIIDKPGREPAPLPANKTKRQLGTELQTRLVGVPITGEVYEFAPAIDQFLKEHLFGDIFGRDNLDWKTREIATISALASLSGVENQLRAHFGVGLYNGLTEQQLTQLVSIIQTSVGINEGNAANQVLQTVLKRTPRTKAIVQAATLFLKGEKITNSNFTGNAWLQQLIVSDSLNPTQVGSVTFEPGARTNWHSHPAGQILLITDGIGYYQEQGSPKRIIRKGEVVNCPPNVPHWHGASKDDPLVQVAITNTYKGAVVWLNPVADEEYNK</sequence>
<feature type="domain" description="Cupin type-2" evidence="3">
    <location>
        <begin position="294"/>
        <end position="359"/>
    </location>
</feature>
<evidence type="ECO:0000259" key="2">
    <source>
        <dbReference type="Pfam" id="PF02627"/>
    </source>
</evidence>
<protein>
    <submittedName>
        <fullName evidence="4">Cupin domain-containing protein</fullName>
    </submittedName>
</protein>
<organism evidence="4 5">
    <name type="scientific">Spirosoma taeanense</name>
    <dbReference type="NCBI Taxonomy" id="2735870"/>
    <lineage>
        <taxon>Bacteria</taxon>
        <taxon>Pseudomonadati</taxon>
        <taxon>Bacteroidota</taxon>
        <taxon>Cytophagia</taxon>
        <taxon>Cytophagales</taxon>
        <taxon>Cytophagaceae</taxon>
        <taxon>Spirosoma</taxon>
    </lineage>
</organism>
<dbReference type="InterPro" id="IPR013096">
    <property type="entry name" value="Cupin_2"/>
</dbReference>
<keyword evidence="1" id="KW-0732">Signal</keyword>
<dbReference type="Gene3D" id="1.20.1290.10">
    <property type="entry name" value="AhpD-like"/>
    <property type="match status" value="1"/>
</dbReference>
<reference evidence="4 5" key="1">
    <citation type="submission" date="2020-05" db="EMBL/GenBank/DDBJ databases">
        <title>Genome sequencing of Spirosoma sp. TS118.</title>
        <authorList>
            <person name="Lee J.-H."/>
            <person name="Jeong S."/>
            <person name="Zhao L."/>
            <person name="Jung J.-H."/>
            <person name="Kim M.-K."/>
            <person name="Lim S."/>
        </authorList>
    </citation>
    <scope>NUCLEOTIDE SEQUENCE [LARGE SCALE GENOMIC DNA]</scope>
    <source>
        <strain evidence="4 5">TS118</strain>
    </source>
</reference>
<dbReference type="PANTHER" id="PTHR43698">
    <property type="entry name" value="RIBD C-TERMINAL DOMAIN CONTAINING PROTEIN"/>
    <property type="match status" value="1"/>
</dbReference>